<evidence type="ECO:0000313" key="2">
    <source>
        <dbReference type="EMBL" id="SKB79478.1"/>
    </source>
</evidence>
<protein>
    <submittedName>
        <fullName evidence="2">Glycosidase</fullName>
    </submittedName>
</protein>
<dbReference type="SUPFAM" id="SSF51445">
    <property type="entry name" value="(Trans)glycosidases"/>
    <property type="match status" value="1"/>
</dbReference>
<feature type="domain" description="Glycosyl hydrolase family 13 catalytic" evidence="1">
    <location>
        <begin position="47"/>
        <end position="507"/>
    </location>
</feature>
<dbReference type="EMBL" id="FUZA01000002">
    <property type="protein sequence ID" value="SKB79478.1"/>
    <property type="molecule type" value="Genomic_DNA"/>
</dbReference>
<name>A0A1T5E690_9BACT</name>
<evidence type="ECO:0000259" key="1">
    <source>
        <dbReference type="SMART" id="SM00642"/>
    </source>
</evidence>
<dbReference type="AlphaFoldDB" id="A0A1T5E690"/>
<dbReference type="Pfam" id="PF00128">
    <property type="entry name" value="Alpha-amylase"/>
    <property type="match status" value="1"/>
</dbReference>
<keyword evidence="2" id="KW-0378">Hydrolase</keyword>
<dbReference type="Proteomes" id="UP000190897">
    <property type="component" value="Unassembled WGS sequence"/>
</dbReference>
<dbReference type="SMART" id="SM00642">
    <property type="entry name" value="Aamy"/>
    <property type="match status" value="1"/>
</dbReference>
<dbReference type="Gene3D" id="3.20.20.80">
    <property type="entry name" value="Glycosidases"/>
    <property type="match status" value="2"/>
</dbReference>
<dbReference type="InterPro" id="IPR006047">
    <property type="entry name" value="GH13_cat_dom"/>
</dbReference>
<reference evidence="3" key="1">
    <citation type="submission" date="2017-02" db="EMBL/GenBank/DDBJ databases">
        <authorList>
            <person name="Varghese N."/>
            <person name="Submissions S."/>
        </authorList>
    </citation>
    <scope>NUCLEOTIDE SEQUENCE [LARGE SCALE GENOMIC DNA]</scope>
    <source>
        <strain evidence="3">DSM 22270</strain>
    </source>
</reference>
<keyword evidence="2" id="KW-0326">Glycosidase</keyword>
<dbReference type="RefSeq" id="WP_082214689.1">
    <property type="nucleotide sequence ID" value="NZ_FUZA01000002.1"/>
</dbReference>
<dbReference type="STRING" id="651661.SAMN05660293_02189"/>
<dbReference type="GO" id="GO:0016798">
    <property type="term" value="F:hydrolase activity, acting on glycosyl bonds"/>
    <property type="evidence" value="ECO:0007669"/>
    <property type="project" value="UniProtKB-KW"/>
</dbReference>
<accession>A0A1T5E690</accession>
<organism evidence="2 3">
    <name type="scientific">Dyadobacter psychrophilus</name>
    <dbReference type="NCBI Taxonomy" id="651661"/>
    <lineage>
        <taxon>Bacteria</taxon>
        <taxon>Pseudomonadati</taxon>
        <taxon>Bacteroidota</taxon>
        <taxon>Cytophagia</taxon>
        <taxon>Cytophagales</taxon>
        <taxon>Spirosomataceae</taxon>
        <taxon>Dyadobacter</taxon>
    </lineage>
</organism>
<keyword evidence="3" id="KW-1185">Reference proteome</keyword>
<sequence length="692" mass="76945">MPDSSTLLTANRPDTLSEVRLLLDQARRDSIPFFPSPMDWRDELLYFLLPDRFSDGLESSRELLTRQKINALRTATGPSETNWQQWAASGRRWQGGTINGITSKLDYLEGLGITTLWIAPVFKQRVRLDTFHGYGVQDFLDVDPRFGTRSDLVELVKAAHLKGMRIILDIIINHSGDNWGYVPPQKPVDEAINEPRFKPFPDFYGNPSNSDSKDWQLAWRDDQEQGFSVQASDIVQVDQGVWPRELQQTAMYTRAGKGDLGNGNVADPHAEHKRTDFFSLKDFALDAPGALSFLSDCFKYWIALTDCDGFRIDTLKHISLEEARNFCGSIREFADTLGKRNFFLVGEIAGGDEFQDYFADNLAVLQRNLSAALDIGNARIKLQGIGKGMVSAKDYFDDFNENSQGFGSHRSLGNRHVSILDDHDHVSGEKVRFSAEIGDNAEVKDYQIVAATAFQLFILGIPCIYYGTEQAFSGPPKSQIPFLIGEGWKDGSNFGDRYLRETMFGADHPRAHHSNDQLTQLTAKDESLPGFGPFGTSGLHCFDTKSPAYVRLAHLCALRAKYPVLRIGRQYERQTRNFDAAFQFPAVGELVAWSRLLDNQEALCCVNCNGADNAVRGGDVIVSSELWKAGTAFTVVANTEQVAAEAAGNVYNGLHAIGSKIIVKGGEGPGAPTFVEIRDIRPAEVLVLVKEY</sequence>
<proteinExistence type="predicted"/>
<dbReference type="PANTHER" id="PTHR10357">
    <property type="entry name" value="ALPHA-AMYLASE FAMILY MEMBER"/>
    <property type="match status" value="1"/>
</dbReference>
<dbReference type="PANTHER" id="PTHR10357:SF209">
    <property type="entry name" value="PERIPLASMIC ALPHA-AMYLASE"/>
    <property type="match status" value="1"/>
</dbReference>
<gene>
    <name evidence="2" type="ORF">SAMN05660293_02189</name>
</gene>
<dbReference type="GO" id="GO:0005975">
    <property type="term" value="P:carbohydrate metabolic process"/>
    <property type="evidence" value="ECO:0007669"/>
    <property type="project" value="InterPro"/>
</dbReference>
<dbReference type="InterPro" id="IPR017853">
    <property type="entry name" value="GH"/>
</dbReference>
<evidence type="ECO:0000313" key="3">
    <source>
        <dbReference type="Proteomes" id="UP000190897"/>
    </source>
</evidence>